<feature type="chain" id="PRO_5022153348" evidence="1">
    <location>
        <begin position="20"/>
        <end position="117"/>
    </location>
</feature>
<dbReference type="AlphaFoldDB" id="A0A543PZE0"/>
<evidence type="ECO:0000256" key="1">
    <source>
        <dbReference type="SAM" id="SignalP"/>
    </source>
</evidence>
<protein>
    <submittedName>
        <fullName evidence="2">Uncharacterized protein</fullName>
    </submittedName>
</protein>
<evidence type="ECO:0000313" key="3">
    <source>
        <dbReference type="Proteomes" id="UP000315403"/>
    </source>
</evidence>
<dbReference type="Proteomes" id="UP000315403">
    <property type="component" value="Unassembled WGS sequence"/>
</dbReference>
<accession>A0A543PZE0</accession>
<feature type="signal peptide" evidence="1">
    <location>
        <begin position="1"/>
        <end position="19"/>
    </location>
</feature>
<sequence>MKKLIVAAMLLGLSGHAVATDWWLFDGGNFTCVNAAQAAIAKDAPVLATPYTFRQDARQSSSYKGTSVYHLGDGQLGVDIKAFNSHMDYFSSLSACLDFKKYFLSHGHHAANLNELK</sequence>
<proteinExistence type="predicted"/>
<name>A0A543PZE0_ACITH</name>
<dbReference type="RefSeq" id="WP_142090023.1">
    <property type="nucleotide sequence ID" value="NZ_SZUV01000005.1"/>
</dbReference>
<evidence type="ECO:0000313" key="2">
    <source>
        <dbReference type="EMBL" id="TQN49439.1"/>
    </source>
</evidence>
<gene>
    <name evidence="2" type="ORF">DLNHIDIE_03293</name>
</gene>
<keyword evidence="1" id="KW-0732">Signal</keyword>
<comment type="caution">
    <text evidence="2">The sequence shown here is derived from an EMBL/GenBank/DDBJ whole genome shotgun (WGS) entry which is preliminary data.</text>
</comment>
<reference evidence="2 3" key="1">
    <citation type="submission" date="2019-03" db="EMBL/GenBank/DDBJ databases">
        <title>New insights into Acidothiobacillus thiooxidans sulfur metabolism through coupled gene expression, solution geochemistry, microscopy and spectroscopy analyses.</title>
        <authorList>
            <person name="Camacho D."/>
            <person name="Frazao R."/>
            <person name="Fouillen A."/>
            <person name="Nanci A."/>
            <person name="Lang B.F."/>
            <person name="Apte S.C."/>
            <person name="Baron C."/>
            <person name="Warren L.A."/>
        </authorList>
    </citation>
    <scope>NUCLEOTIDE SEQUENCE [LARGE SCALE GENOMIC DNA]</scope>
    <source>
        <strain evidence="2 3">ATCC 19377</strain>
    </source>
</reference>
<dbReference type="EMBL" id="SZUV01000005">
    <property type="protein sequence ID" value="TQN49439.1"/>
    <property type="molecule type" value="Genomic_DNA"/>
</dbReference>
<organism evidence="2 3">
    <name type="scientific">Acidithiobacillus thiooxidans ATCC 19377</name>
    <dbReference type="NCBI Taxonomy" id="637390"/>
    <lineage>
        <taxon>Bacteria</taxon>
        <taxon>Pseudomonadati</taxon>
        <taxon>Pseudomonadota</taxon>
        <taxon>Acidithiobacillia</taxon>
        <taxon>Acidithiobacillales</taxon>
        <taxon>Acidithiobacillaceae</taxon>
        <taxon>Acidithiobacillus</taxon>
    </lineage>
</organism>